<evidence type="ECO:0000313" key="2">
    <source>
        <dbReference type="EMBL" id="TMQ90845.1"/>
    </source>
</evidence>
<dbReference type="AlphaFoldDB" id="A0A5C4J276"/>
<comment type="caution">
    <text evidence="2">The sequence shown here is derived from an EMBL/GenBank/DDBJ whole genome shotgun (WGS) entry which is preliminary data.</text>
</comment>
<dbReference type="OrthoDB" id="3483472at2"/>
<feature type="domain" description="DUF397" evidence="1">
    <location>
        <begin position="4"/>
        <end position="58"/>
    </location>
</feature>
<evidence type="ECO:0000259" key="1">
    <source>
        <dbReference type="Pfam" id="PF04149"/>
    </source>
</evidence>
<dbReference type="Proteomes" id="UP000309174">
    <property type="component" value="Unassembled WGS sequence"/>
</dbReference>
<proteinExistence type="predicted"/>
<reference evidence="2 3" key="1">
    <citation type="submission" date="2019-05" db="EMBL/GenBank/DDBJ databases">
        <title>Draft genome sequence of Actinomadura sp. 14C53.</title>
        <authorList>
            <person name="Saricaoglu S."/>
            <person name="Isik K."/>
        </authorList>
    </citation>
    <scope>NUCLEOTIDE SEQUENCE [LARGE SCALE GENOMIC DNA]</scope>
    <source>
        <strain evidence="2 3">14C53</strain>
    </source>
</reference>
<dbReference type="InterPro" id="IPR007278">
    <property type="entry name" value="DUF397"/>
</dbReference>
<dbReference type="Pfam" id="PF04149">
    <property type="entry name" value="DUF397"/>
    <property type="match status" value="1"/>
</dbReference>
<sequence>MNIEWRKSSRSGMGDTAGDCVELASLDGKIGVRDSKNPHNGHLTVGRDTLRHLVRQIKADKLNL</sequence>
<organism evidence="2 3">
    <name type="scientific">Actinomadura soli</name>
    <dbReference type="NCBI Taxonomy" id="2508997"/>
    <lineage>
        <taxon>Bacteria</taxon>
        <taxon>Bacillati</taxon>
        <taxon>Actinomycetota</taxon>
        <taxon>Actinomycetes</taxon>
        <taxon>Streptosporangiales</taxon>
        <taxon>Thermomonosporaceae</taxon>
        <taxon>Actinomadura</taxon>
    </lineage>
</organism>
<accession>A0A5C4J276</accession>
<evidence type="ECO:0000313" key="3">
    <source>
        <dbReference type="Proteomes" id="UP000309174"/>
    </source>
</evidence>
<protein>
    <submittedName>
        <fullName evidence="2">DUF397 domain-containing protein</fullName>
    </submittedName>
</protein>
<name>A0A5C4J276_9ACTN</name>
<gene>
    <name evidence="2" type="ORF">ETD83_33630</name>
</gene>
<keyword evidence="3" id="KW-1185">Reference proteome</keyword>
<dbReference type="EMBL" id="VCKW01000256">
    <property type="protein sequence ID" value="TMQ90845.1"/>
    <property type="molecule type" value="Genomic_DNA"/>
</dbReference>